<dbReference type="Proteomes" id="UP000298631">
    <property type="component" value="Plasmid unnamed1"/>
</dbReference>
<keyword evidence="11" id="KW-1185">Reference proteome</keyword>
<dbReference type="OrthoDB" id="9767435at2"/>
<organism evidence="10 11">
    <name type="scientific">Pseudorhodobacter turbinis</name>
    <dbReference type="NCBI Taxonomy" id="2500533"/>
    <lineage>
        <taxon>Bacteria</taxon>
        <taxon>Pseudomonadati</taxon>
        <taxon>Pseudomonadota</taxon>
        <taxon>Alphaproteobacteria</taxon>
        <taxon>Rhodobacterales</taxon>
        <taxon>Paracoccaceae</taxon>
        <taxon>Pseudorhodobacter</taxon>
    </lineage>
</organism>
<reference evidence="10 11" key="1">
    <citation type="submission" date="2019-05" db="EMBL/GenBank/DDBJ databases">
        <title>Pseudorhodobacter turbinis sp. nov., isolated from the gut of the Korean turban shell.</title>
        <authorList>
            <person name="Jeong Y.-S."/>
            <person name="Kang W.-R."/>
            <person name="Bae J.-W."/>
        </authorList>
    </citation>
    <scope>NUCLEOTIDE SEQUENCE [LARGE SCALE GENOMIC DNA]</scope>
    <source>
        <strain evidence="10 11">S12M18</strain>
        <plasmid evidence="10 11">unnamed1</plasmid>
    </source>
</reference>
<evidence type="ECO:0000313" key="11">
    <source>
        <dbReference type="Proteomes" id="UP000298631"/>
    </source>
</evidence>
<keyword evidence="7" id="KW-0067">ATP-binding</keyword>
<dbReference type="Pfam" id="PF07568">
    <property type="entry name" value="HisKA_2"/>
    <property type="match status" value="1"/>
</dbReference>
<evidence type="ECO:0000259" key="9">
    <source>
        <dbReference type="Pfam" id="PF07568"/>
    </source>
</evidence>
<keyword evidence="6 10" id="KW-0418">Kinase</keyword>
<dbReference type="EC" id="2.7.13.3" evidence="2"/>
<keyword evidence="8" id="KW-0472">Membrane</keyword>
<accession>A0A4P8EJ47</accession>
<evidence type="ECO:0000313" key="10">
    <source>
        <dbReference type="EMBL" id="QCO57200.1"/>
    </source>
</evidence>
<evidence type="ECO:0000256" key="4">
    <source>
        <dbReference type="ARBA" id="ARBA00022679"/>
    </source>
</evidence>
<proteinExistence type="predicted"/>
<evidence type="ECO:0000256" key="7">
    <source>
        <dbReference type="ARBA" id="ARBA00022840"/>
    </source>
</evidence>
<dbReference type="InterPro" id="IPR036890">
    <property type="entry name" value="HATPase_C_sf"/>
</dbReference>
<geneLocation type="plasmid" evidence="10 11">
    <name>unnamed1</name>
</geneLocation>
<comment type="catalytic activity">
    <reaction evidence="1">
        <text>ATP + protein L-histidine = ADP + protein N-phospho-L-histidine.</text>
        <dbReference type="EC" id="2.7.13.3"/>
    </reaction>
</comment>
<keyword evidence="3" id="KW-0597">Phosphoprotein</keyword>
<dbReference type="EMBL" id="CP039965">
    <property type="protein sequence ID" value="QCO57200.1"/>
    <property type="molecule type" value="Genomic_DNA"/>
</dbReference>
<feature type="transmembrane region" description="Helical" evidence="8">
    <location>
        <begin position="20"/>
        <end position="37"/>
    </location>
</feature>
<dbReference type="SUPFAM" id="SSF55874">
    <property type="entry name" value="ATPase domain of HSP90 chaperone/DNA topoisomerase II/histidine kinase"/>
    <property type="match status" value="1"/>
</dbReference>
<gene>
    <name evidence="10" type="ORF">EOK75_15670</name>
</gene>
<dbReference type="GO" id="GO:0004673">
    <property type="term" value="F:protein histidine kinase activity"/>
    <property type="evidence" value="ECO:0007669"/>
    <property type="project" value="UniProtKB-EC"/>
</dbReference>
<dbReference type="RefSeq" id="WP_137195004.1">
    <property type="nucleotide sequence ID" value="NZ_CP039965.1"/>
</dbReference>
<dbReference type="Gene3D" id="3.30.450.20">
    <property type="entry name" value="PAS domain"/>
    <property type="match status" value="2"/>
</dbReference>
<dbReference type="GO" id="GO:0005524">
    <property type="term" value="F:ATP binding"/>
    <property type="evidence" value="ECO:0007669"/>
    <property type="project" value="UniProtKB-KW"/>
</dbReference>
<protein>
    <recommendedName>
        <fullName evidence="2">histidine kinase</fullName>
        <ecNumber evidence="2">2.7.13.3</ecNumber>
    </recommendedName>
</protein>
<feature type="transmembrane region" description="Helical" evidence="8">
    <location>
        <begin position="289"/>
        <end position="311"/>
    </location>
</feature>
<keyword evidence="8" id="KW-0812">Transmembrane</keyword>
<dbReference type="PANTHER" id="PTHR41523">
    <property type="entry name" value="TWO-COMPONENT SYSTEM SENSOR PROTEIN"/>
    <property type="match status" value="1"/>
</dbReference>
<keyword evidence="4" id="KW-0808">Transferase</keyword>
<keyword evidence="5" id="KW-0547">Nucleotide-binding</keyword>
<dbReference type="InterPro" id="IPR011495">
    <property type="entry name" value="Sig_transdc_His_kin_sub2_dim/P"/>
</dbReference>
<evidence type="ECO:0000256" key="1">
    <source>
        <dbReference type="ARBA" id="ARBA00000085"/>
    </source>
</evidence>
<dbReference type="Gene3D" id="3.30.565.10">
    <property type="entry name" value="Histidine kinase-like ATPase, C-terminal domain"/>
    <property type="match status" value="1"/>
</dbReference>
<dbReference type="KEGG" id="pseb:EOK75_15670"/>
<dbReference type="PANTHER" id="PTHR41523:SF8">
    <property type="entry name" value="ETHYLENE RESPONSE SENSOR PROTEIN"/>
    <property type="match status" value="1"/>
</dbReference>
<evidence type="ECO:0000256" key="5">
    <source>
        <dbReference type="ARBA" id="ARBA00022741"/>
    </source>
</evidence>
<name>A0A4P8EJ47_9RHOB</name>
<keyword evidence="10" id="KW-0614">Plasmid</keyword>
<sequence>MPMSVAAKWFPASQRLGVRLATLMVVALLPLGIVAYLQTSNLTREAKGRSDEALMGATLRAALGEIRVISRAEGLVAGAAVTLPDLIKDNTACVNRLRKLASDMPELTLLSFVPENGRMTCSSSGESFDYSDVALFKTLITAREPTFTMTGEGPVSRTSVIGVLRPIFDAQGVYLGYLGAWVPHSRLRILEDKSGEADQNGVNFWSFNRDGEVLTASMGFDKVDETIPATRDLASFVGEKPRLFTSFSGAGERRTYATLPVVRNELYVMSSWINPPNANRSFLGVRPMVFPILMWVAGLVVSIWAAEMLVVRHVRSLNRSIASFAHGMRRHPDLVLKDAPLELREMAQAYAAMTDDIIRNEASLEDEVHQKEVLLREVHHRVKNNLQLIASIMNMQMRQARTPEAKGLLKSLQERVMSLATIHRGLYQTTGQSDVYANELLSDITRQTVALASAPGRQVKVDTDFDDILLTPDQAVPLSLLMTEALTNALKYARGVGGAVPTLSISMKRVDDGQVVLRIVNSIADHDATRDGEAMNTSTGLGAQLQMAFAQQIGGTLSQGQDGDSYRLEVIFRVSDLMKAENRAAAGTDPS</sequence>
<evidence type="ECO:0000256" key="2">
    <source>
        <dbReference type="ARBA" id="ARBA00012438"/>
    </source>
</evidence>
<evidence type="ECO:0000256" key="3">
    <source>
        <dbReference type="ARBA" id="ARBA00022553"/>
    </source>
</evidence>
<evidence type="ECO:0000256" key="6">
    <source>
        <dbReference type="ARBA" id="ARBA00022777"/>
    </source>
</evidence>
<evidence type="ECO:0000256" key="8">
    <source>
        <dbReference type="SAM" id="Phobius"/>
    </source>
</evidence>
<keyword evidence="8" id="KW-1133">Transmembrane helix</keyword>
<dbReference type="AlphaFoldDB" id="A0A4P8EJ47"/>
<feature type="domain" description="Signal transduction histidine kinase subgroup 2 dimerisation and phosphoacceptor" evidence="9">
    <location>
        <begin position="377"/>
        <end position="448"/>
    </location>
</feature>